<keyword evidence="3" id="KW-1185">Reference proteome</keyword>
<gene>
    <name evidence="1" type="ORF">GUITHDRAFT_121325</name>
</gene>
<organism evidence="1">
    <name type="scientific">Guillardia theta (strain CCMP2712)</name>
    <name type="common">Cryptophyte</name>
    <dbReference type="NCBI Taxonomy" id="905079"/>
    <lineage>
        <taxon>Eukaryota</taxon>
        <taxon>Cryptophyceae</taxon>
        <taxon>Pyrenomonadales</taxon>
        <taxon>Geminigeraceae</taxon>
        <taxon>Guillardia</taxon>
    </lineage>
</organism>
<reference evidence="2" key="3">
    <citation type="submission" date="2016-03" db="UniProtKB">
        <authorList>
            <consortium name="EnsemblProtists"/>
        </authorList>
    </citation>
    <scope>IDENTIFICATION</scope>
</reference>
<dbReference type="KEGG" id="gtt:GUITHDRAFT_121325"/>
<accession>L1I8A7</accession>
<dbReference type="EMBL" id="JH993186">
    <property type="protein sequence ID" value="EKX32506.1"/>
    <property type="molecule type" value="Genomic_DNA"/>
</dbReference>
<name>L1I8A7_GUITC</name>
<dbReference type="PaxDb" id="55529-EKX32506"/>
<evidence type="ECO:0000313" key="2">
    <source>
        <dbReference type="EnsemblProtists" id="EKX32506"/>
    </source>
</evidence>
<dbReference type="AlphaFoldDB" id="L1I8A7"/>
<dbReference type="GeneID" id="17289232"/>
<dbReference type="Proteomes" id="UP000011087">
    <property type="component" value="Unassembled WGS sequence"/>
</dbReference>
<proteinExistence type="predicted"/>
<protein>
    <submittedName>
        <fullName evidence="1 2">Uncharacterized protein</fullName>
    </submittedName>
</protein>
<dbReference type="HOGENOM" id="CLU_2727592_0_0_1"/>
<dbReference type="EnsemblProtists" id="EKX32506">
    <property type="protein sequence ID" value="EKX32506"/>
    <property type="gene ID" value="GUITHDRAFT_121325"/>
</dbReference>
<reference evidence="1 3" key="1">
    <citation type="journal article" date="2012" name="Nature">
        <title>Algal genomes reveal evolutionary mosaicism and the fate of nucleomorphs.</title>
        <authorList>
            <consortium name="DOE Joint Genome Institute"/>
            <person name="Curtis B.A."/>
            <person name="Tanifuji G."/>
            <person name="Burki F."/>
            <person name="Gruber A."/>
            <person name="Irimia M."/>
            <person name="Maruyama S."/>
            <person name="Arias M.C."/>
            <person name="Ball S.G."/>
            <person name="Gile G.H."/>
            <person name="Hirakawa Y."/>
            <person name="Hopkins J.F."/>
            <person name="Kuo A."/>
            <person name="Rensing S.A."/>
            <person name="Schmutz J."/>
            <person name="Symeonidi A."/>
            <person name="Elias M."/>
            <person name="Eveleigh R.J."/>
            <person name="Herman E.K."/>
            <person name="Klute M.J."/>
            <person name="Nakayama T."/>
            <person name="Obornik M."/>
            <person name="Reyes-Prieto A."/>
            <person name="Armbrust E.V."/>
            <person name="Aves S.J."/>
            <person name="Beiko R.G."/>
            <person name="Coutinho P."/>
            <person name="Dacks J.B."/>
            <person name="Durnford D.G."/>
            <person name="Fast N.M."/>
            <person name="Green B.R."/>
            <person name="Grisdale C.J."/>
            <person name="Hempel F."/>
            <person name="Henrissat B."/>
            <person name="Hoppner M.P."/>
            <person name="Ishida K."/>
            <person name="Kim E."/>
            <person name="Koreny L."/>
            <person name="Kroth P.G."/>
            <person name="Liu Y."/>
            <person name="Malik S.B."/>
            <person name="Maier U.G."/>
            <person name="McRose D."/>
            <person name="Mock T."/>
            <person name="Neilson J.A."/>
            <person name="Onodera N.T."/>
            <person name="Poole A.M."/>
            <person name="Pritham E.J."/>
            <person name="Richards T.A."/>
            <person name="Rocap G."/>
            <person name="Roy S.W."/>
            <person name="Sarai C."/>
            <person name="Schaack S."/>
            <person name="Shirato S."/>
            <person name="Slamovits C.H."/>
            <person name="Spencer D.F."/>
            <person name="Suzuki S."/>
            <person name="Worden A.Z."/>
            <person name="Zauner S."/>
            <person name="Barry K."/>
            <person name="Bell C."/>
            <person name="Bharti A.K."/>
            <person name="Crow J.A."/>
            <person name="Grimwood J."/>
            <person name="Kramer R."/>
            <person name="Lindquist E."/>
            <person name="Lucas S."/>
            <person name="Salamov A."/>
            <person name="McFadden G.I."/>
            <person name="Lane C.E."/>
            <person name="Keeling P.J."/>
            <person name="Gray M.W."/>
            <person name="Grigoriev I.V."/>
            <person name="Archibald J.M."/>
        </authorList>
    </citation>
    <scope>NUCLEOTIDE SEQUENCE</scope>
    <source>
        <strain evidence="1 3">CCMP2712</strain>
    </source>
</reference>
<sequence length="72" mass="8495">MLLEYALKRCCQFVLMRKFLQFNQSKILPMLVLFSELSIQSVSAEMYRQEAVPSMYHTCKLHEDCDESKNVT</sequence>
<evidence type="ECO:0000313" key="3">
    <source>
        <dbReference type="Proteomes" id="UP000011087"/>
    </source>
</evidence>
<evidence type="ECO:0000313" key="1">
    <source>
        <dbReference type="EMBL" id="EKX32506.1"/>
    </source>
</evidence>
<dbReference type="RefSeq" id="XP_005819486.1">
    <property type="nucleotide sequence ID" value="XM_005819429.1"/>
</dbReference>
<reference evidence="3" key="2">
    <citation type="submission" date="2012-11" db="EMBL/GenBank/DDBJ databases">
        <authorList>
            <person name="Kuo A."/>
            <person name="Curtis B.A."/>
            <person name="Tanifuji G."/>
            <person name="Burki F."/>
            <person name="Gruber A."/>
            <person name="Irimia M."/>
            <person name="Maruyama S."/>
            <person name="Arias M.C."/>
            <person name="Ball S.G."/>
            <person name="Gile G.H."/>
            <person name="Hirakawa Y."/>
            <person name="Hopkins J.F."/>
            <person name="Rensing S.A."/>
            <person name="Schmutz J."/>
            <person name="Symeonidi A."/>
            <person name="Elias M."/>
            <person name="Eveleigh R.J."/>
            <person name="Herman E.K."/>
            <person name="Klute M.J."/>
            <person name="Nakayama T."/>
            <person name="Obornik M."/>
            <person name="Reyes-Prieto A."/>
            <person name="Armbrust E.V."/>
            <person name="Aves S.J."/>
            <person name="Beiko R.G."/>
            <person name="Coutinho P."/>
            <person name="Dacks J.B."/>
            <person name="Durnford D.G."/>
            <person name="Fast N.M."/>
            <person name="Green B.R."/>
            <person name="Grisdale C."/>
            <person name="Hempe F."/>
            <person name="Henrissat B."/>
            <person name="Hoppner M.P."/>
            <person name="Ishida K.-I."/>
            <person name="Kim E."/>
            <person name="Koreny L."/>
            <person name="Kroth P.G."/>
            <person name="Liu Y."/>
            <person name="Malik S.-B."/>
            <person name="Maier U.G."/>
            <person name="McRose D."/>
            <person name="Mock T."/>
            <person name="Neilson J.A."/>
            <person name="Onodera N.T."/>
            <person name="Poole A.M."/>
            <person name="Pritham E.J."/>
            <person name="Richards T.A."/>
            <person name="Rocap G."/>
            <person name="Roy S.W."/>
            <person name="Sarai C."/>
            <person name="Schaack S."/>
            <person name="Shirato S."/>
            <person name="Slamovits C.H."/>
            <person name="Spencer D.F."/>
            <person name="Suzuki S."/>
            <person name="Worden A.Z."/>
            <person name="Zauner S."/>
            <person name="Barry K."/>
            <person name="Bell C."/>
            <person name="Bharti A.K."/>
            <person name="Crow J.A."/>
            <person name="Grimwood J."/>
            <person name="Kramer R."/>
            <person name="Lindquist E."/>
            <person name="Lucas S."/>
            <person name="Salamov A."/>
            <person name="McFadden G.I."/>
            <person name="Lane C.E."/>
            <person name="Keeling P.J."/>
            <person name="Gray M.W."/>
            <person name="Grigoriev I.V."/>
            <person name="Archibald J.M."/>
        </authorList>
    </citation>
    <scope>NUCLEOTIDE SEQUENCE</scope>
    <source>
        <strain evidence="3">CCMP2712</strain>
    </source>
</reference>